<protein>
    <submittedName>
        <fullName evidence="7">Type III polyketide synthase</fullName>
    </submittedName>
</protein>
<dbReference type="AlphaFoldDB" id="A0A915YJG7"/>
<name>A0A915YJG7_9BACT</name>
<dbReference type="KEGG" id="aup:AsAng_0049210"/>
<dbReference type="InterPro" id="IPR016039">
    <property type="entry name" value="Thiolase-like"/>
</dbReference>
<accession>A0A915YJG7</accession>
<evidence type="ECO:0000313" key="8">
    <source>
        <dbReference type="Proteomes" id="UP001060919"/>
    </source>
</evidence>
<dbReference type="RefSeq" id="WP_264789379.1">
    <property type="nucleotide sequence ID" value="NZ_AP026867.1"/>
</dbReference>
<dbReference type="PIRSF" id="PIRSF000451">
    <property type="entry name" value="PKS_III"/>
    <property type="match status" value="1"/>
</dbReference>
<organism evidence="7 8">
    <name type="scientific">Aureispira anguillae</name>
    <dbReference type="NCBI Taxonomy" id="2864201"/>
    <lineage>
        <taxon>Bacteria</taxon>
        <taxon>Pseudomonadati</taxon>
        <taxon>Bacteroidota</taxon>
        <taxon>Saprospiria</taxon>
        <taxon>Saprospirales</taxon>
        <taxon>Saprospiraceae</taxon>
        <taxon>Aureispira</taxon>
    </lineage>
</organism>
<dbReference type="InterPro" id="IPR001099">
    <property type="entry name" value="Chalcone/stilbene_synt_N"/>
</dbReference>
<evidence type="ECO:0000259" key="5">
    <source>
        <dbReference type="Pfam" id="PF00195"/>
    </source>
</evidence>
<evidence type="ECO:0000256" key="2">
    <source>
        <dbReference type="ARBA" id="ARBA00022679"/>
    </source>
</evidence>
<dbReference type="Pfam" id="PF02797">
    <property type="entry name" value="Chal_sti_synt_C"/>
    <property type="match status" value="1"/>
</dbReference>
<dbReference type="SUPFAM" id="SSF53901">
    <property type="entry name" value="Thiolase-like"/>
    <property type="match status" value="2"/>
</dbReference>
<dbReference type="EMBL" id="AP026867">
    <property type="protein sequence ID" value="BDS14149.1"/>
    <property type="molecule type" value="Genomic_DNA"/>
</dbReference>
<keyword evidence="8" id="KW-1185">Reference proteome</keyword>
<dbReference type="PANTHER" id="PTHR11877">
    <property type="entry name" value="HYDROXYMETHYLGLUTARYL-COA SYNTHASE"/>
    <property type="match status" value="1"/>
</dbReference>
<dbReference type="Proteomes" id="UP001060919">
    <property type="component" value="Chromosome"/>
</dbReference>
<feature type="domain" description="Chalcone/stilbene synthase C-terminal" evidence="6">
    <location>
        <begin position="220"/>
        <end position="347"/>
    </location>
</feature>
<proteinExistence type="inferred from homology"/>
<dbReference type="PANTHER" id="PTHR11877:SF99">
    <property type="entry name" value="1,3,6,8-TETRAHYDROXYNAPHTHALENE SYNTHASE"/>
    <property type="match status" value="1"/>
</dbReference>
<evidence type="ECO:0000256" key="3">
    <source>
        <dbReference type="ARBA" id="ARBA00023315"/>
    </source>
</evidence>
<keyword evidence="2" id="KW-0808">Transferase</keyword>
<reference evidence="7" key="1">
    <citation type="submission" date="2022-09" db="EMBL/GenBank/DDBJ databases">
        <title>Aureispira anguillicida sp. nov., isolated from Leptocephalus of Japanese eel Anguilla japonica.</title>
        <authorList>
            <person name="Yuasa K."/>
            <person name="Mekata T."/>
            <person name="Ikunari K."/>
        </authorList>
    </citation>
    <scope>NUCLEOTIDE SEQUENCE</scope>
    <source>
        <strain evidence="7">EL160426</strain>
    </source>
</reference>
<feature type="domain" description="Chalcone/stilbene synthase N-terminal" evidence="5">
    <location>
        <begin position="59"/>
        <end position="197"/>
    </location>
</feature>
<dbReference type="GO" id="GO:0016747">
    <property type="term" value="F:acyltransferase activity, transferring groups other than amino-acyl groups"/>
    <property type="evidence" value="ECO:0007669"/>
    <property type="project" value="InterPro"/>
</dbReference>
<comment type="similarity">
    <text evidence="1">Belongs to the thiolase-like superfamily. Chalcone/stilbene synthases family.</text>
</comment>
<evidence type="ECO:0000256" key="4">
    <source>
        <dbReference type="PIRSR" id="PIRSR000451-1"/>
    </source>
</evidence>
<dbReference type="InterPro" id="IPR011141">
    <property type="entry name" value="Polyketide_synthase_type-III"/>
</dbReference>
<sequence length="353" mass="39617">MSIVMKPACVYPSYEVKQEDMITILKDLYPYHPKWSTIERMIRNTNVSKRNLVKPIDEIVIHSGLETRNNIYKKEALKLSETAALAALKNANLSPQDIDLIIVTSCTGFMMPSLTAYLIDLLEMKPSTKQLPVSQLGCVAGAWAINRAYEYTQLYPTHNVLVVSVEFSSLVFQPTDNKLASLISYSLFGDGVTACVVKGQVEKGDVGFKVVDTKTFTKRNSQHYITYDYKNTGMHFSLDKDVMHSIVDVAPIMEDLSQESLSKAMKNLDFYVFHTGGRKILDELTKHLILEENSVKESRESLDQQGNIASCVVFDVLNREFELDRRKSNDLGCLAAFGPGFTAEICVGKWVAN</sequence>
<dbReference type="GO" id="GO:0030639">
    <property type="term" value="P:polyketide biosynthetic process"/>
    <property type="evidence" value="ECO:0007669"/>
    <property type="project" value="TreeGrafter"/>
</dbReference>
<dbReference type="CDD" id="cd00831">
    <property type="entry name" value="CHS_like"/>
    <property type="match status" value="1"/>
</dbReference>
<dbReference type="Pfam" id="PF00195">
    <property type="entry name" value="Chal_sti_synt_N"/>
    <property type="match status" value="1"/>
</dbReference>
<evidence type="ECO:0000313" key="7">
    <source>
        <dbReference type="EMBL" id="BDS14149.1"/>
    </source>
</evidence>
<evidence type="ECO:0000256" key="1">
    <source>
        <dbReference type="ARBA" id="ARBA00005531"/>
    </source>
</evidence>
<evidence type="ECO:0000259" key="6">
    <source>
        <dbReference type="Pfam" id="PF02797"/>
    </source>
</evidence>
<keyword evidence="3" id="KW-0012">Acyltransferase</keyword>
<dbReference type="InterPro" id="IPR012328">
    <property type="entry name" value="Chalcone/stilbene_synt_C"/>
</dbReference>
<gene>
    <name evidence="7" type="ORF">AsAng_0049210</name>
</gene>
<dbReference type="Gene3D" id="3.40.47.10">
    <property type="match status" value="2"/>
</dbReference>
<feature type="active site" description="Acyl-thioester intermediate" evidence="4">
    <location>
        <position position="138"/>
    </location>
</feature>